<reference evidence="9 10" key="1">
    <citation type="submission" date="2014-07" db="EMBL/GenBank/DDBJ databases">
        <title>Draft genome of Clostridium celerecrescens 152B isolated from sediments associated with methane hydrate from Krishna Godavari basin.</title>
        <authorList>
            <person name="Honkalas V.S."/>
            <person name="Dabir A.P."/>
            <person name="Arora P."/>
            <person name="Dhakephalkar P.K."/>
        </authorList>
    </citation>
    <scope>NUCLEOTIDE SEQUENCE [LARGE SCALE GENOMIC DNA]</scope>
    <source>
        <strain evidence="9 10">152B</strain>
    </source>
</reference>
<evidence type="ECO:0000256" key="1">
    <source>
        <dbReference type="ARBA" id="ARBA00004651"/>
    </source>
</evidence>
<gene>
    <name evidence="9" type="ORF">IO98_12435</name>
</gene>
<evidence type="ECO:0000256" key="3">
    <source>
        <dbReference type="ARBA" id="ARBA00022475"/>
    </source>
</evidence>
<proteinExistence type="inferred from homology"/>
<evidence type="ECO:0000313" key="10">
    <source>
        <dbReference type="Proteomes" id="UP000028525"/>
    </source>
</evidence>
<dbReference type="GO" id="GO:0009246">
    <property type="term" value="P:enterobacterial common antigen biosynthetic process"/>
    <property type="evidence" value="ECO:0007669"/>
    <property type="project" value="TreeGrafter"/>
</dbReference>
<accession>A0A084JLU9</accession>
<comment type="subcellular location">
    <subcellularLocation>
        <location evidence="1">Cell membrane</location>
        <topology evidence="1">Multi-pass membrane protein</topology>
    </subcellularLocation>
</comment>
<evidence type="ECO:0000313" key="9">
    <source>
        <dbReference type="EMBL" id="KEZ89933.1"/>
    </source>
</evidence>
<comment type="caution">
    <text evidence="9">The sequence shown here is derived from an EMBL/GenBank/DDBJ whole genome shotgun (WGS) entry which is preliminary data.</text>
</comment>
<keyword evidence="4 7" id="KW-0812">Transmembrane</keyword>
<feature type="transmembrane region" description="Helical" evidence="7">
    <location>
        <begin position="90"/>
        <end position="107"/>
    </location>
</feature>
<keyword evidence="10" id="KW-1185">Reference proteome</keyword>
<dbReference type="Proteomes" id="UP000028525">
    <property type="component" value="Unassembled WGS sequence"/>
</dbReference>
<dbReference type="InterPro" id="IPR002656">
    <property type="entry name" value="Acyl_transf_3_dom"/>
</dbReference>
<evidence type="ECO:0000256" key="2">
    <source>
        <dbReference type="ARBA" id="ARBA00007400"/>
    </source>
</evidence>
<feature type="transmembrane region" description="Helical" evidence="7">
    <location>
        <begin position="299"/>
        <end position="324"/>
    </location>
</feature>
<feature type="transmembrane region" description="Helical" evidence="7">
    <location>
        <begin position="169"/>
        <end position="187"/>
    </location>
</feature>
<evidence type="ECO:0000256" key="6">
    <source>
        <dbReference type="ARBA" id="ARBA00023136"/>
    </source>
</evidence>
<dbReference type="EMBL" id="JPME01000014">
    <property type="protein sequence ID" value="KEZ89933.1"/>
    <property type="molecule type" value="Genomic_DNA"/>
</dbReference>
<dbReference type="Pfam" id="PF01757">
    <property type="entry name" value="Acyl_transf_3"/>
    <property type="match status" value="1"/>
</dbReference>
<keyword evidence="3" id="KW-1003">Cell membrane</keyword>
<name>A0A084JLU9_9FIRM</name>
<evidence type="ECO:0000256" key="4">
    <source>
        <dbReference type="ARBA" id="ARBA00022692"/>
    </source>
</evidence>
<feature type="transmembrane region" description="Helical" evidence="7">
    <location>
        <begin position="53"/>
        <end position="70"/>
    </location>
</feature>
<dbReference type="GO" id="GO:0016413">
    <property type="term" value="F:O-acetyltransferase activity"/>
    <property type="evidence" value="ECO:0007669"/>
    <property type="project" value="TreeGrafter"/>
</dbReference>
<dbReference type="RefSeq" id="WP_038281361.1">
    <property type="nucleotide sequence ID" value="NZ_JPME01000014.1"/>
</dbReference>
<evidence type="ECO:0000256" key="7">
    <source>
        <dbReference type="SAM" id="Phobius"/>
    </source>
</evidence>
<dbReference type="AlphaFoldDB" id="A0A084JLU9"/>
<dbReference type="OrthoDB" id="1745300at2"/>
<keyword evidence="5 7" id="KW-1133">Transmembrane helix</keyword>
<dbReference type="STRING" id="29354.IO98_12435"/>
<keyword evidence="6 7" id="KW-0472">Membrane</keyword>
<organism evidence="9 10">
    <name type="scientific">Lacrimispora celerecrescens</name>
    <dbReference type="NCBI Taxonomy" id="29354"/>
    <lineage>
        <taxon>Bacteria</taxon>
        <taxon>Bacillati</taxon>
        <taxon>Bacillota</taxon>
        <taxon>Clostridia</taxon>
        <taxon>Lachnospirales</taxon>
        <taxon>Lachnospiraceae</taxon>
        <taxon>Lacrimispora</taxon>
    </lineage>
</organism>
<evidence type="ECO:0000256" key="5">
    <source>
        <dbReference type="ARBA" id="ARBA00022989"/>
    </source>
</evidence>
<sequence>MEEKYFRNKITWFTFLYSFLVIWVHSYNAVLFLGSTKLAYKTDWMERFLGGTVAQIAVPGFFLISSYLFFRGFTLDRLMVKWNSRIRSVMVPYIVWNFLYYLGYVIGSRIPVFSDVIGKGVVPFTFTMAAESVLNYTYNYVFWYLNQLIQLILLAPLIYIIVKRKEIGCLFLAGILAAIYMGGMLPFLNLDALFYYSFGAFAAIHGKKIVEGSWNIKYLEAGAAVIMAAFFLHWVDFPGDIKGEMAASDVCFRLLIPVGLWLLVPERYLIEAKEWMKQNFFLYATHFAIVRLINKTGALLLPTVSAVPFGLFLLMPLFCVFFSYQISRFFRRFLPSLWCLLNGGR</sequence>
<protein>
    <recommendedName>
        <fullName evidence="8">Acyltransferase 3 domain-containing protein</fullName>
    </recommendedName>
</protein>
<dbReference type="PANTHER" id="PTHR40074">
    <property type="entry name" value="O-ACETYLTRANSFERASE WECH"/>
    <property type="match status" value="1"/>
</dbReference>
<evidence type="ECO:0000259" key="8">
    <source>
        <dbReference type="Pfam" id="PF01757"/>
    </source>
</evidence>
<dbReference type="PANTHER" id="PTHR40074:SF2">
    <property type="entry name" value="O-ACETYLTRANSFERASE WECH"/>
    <property type="match status" value="1"/>
</dbReference>
<feature type="transmembrane region" description="Helical" evidence="7">
    <location>
        <begin position="141"/>
        <end position="162"/>
    </location>
</feature>
<dbReference type="GO" id="GO:0005886">
    <property type="term" value="C:plasma membrane"/>
    <property type="evidence" value="ECO:0007669"/>
    <property type="project" value="UniProtKB-SubCell"/>
</dbReference>
<feature type="domain" description="Acyltransferase 3" evidence="8">
    <location>
        <begin position="18"/>
        <end position="321"/>
    </location>
</feature>
<feature type="transmembrane region" description="Helical" evidence="7">
    <location>
        <begin position="12"/>
        <end position="33"/>
    </location>
</feature>
<comment type="similarity">
    <text evidence="2">Belongs to the acyltransferase 3 family.</text>
</comment>